<protein>
    <recommendedName>
        <fullName evidence="2">protein-glutamate O-methyltransferase</fullName>
        <ecNumber evidence="2">2.1.1.80</ecNumber>
    </recommendedName>
</protein>
<dbReference type="AlphaFoldDB" id="A0A8J7Q686"/>
<dbReference type="InterPro" id="IPR050903">
    <property type="entry name" value="Bact_Chemotaxis_MeTrfase"/>
</dbReference>
<dbReference type="PANTHER" id="PTHR24422:SF10">
    <property type="entry name" value="CHEMOTAXIS PROTEIN METHYLTRANSFERASE 2"/>
    <property type="match status" value="1"/>
</dbReference>
<dbReference type="Pfam" id="PF03705">
    <property type="entry name" value="CheR_N"/>
    <property type="match status" value="1"/>
</dbReference>
<feature type="domain" description="CheR-type methyltransferase" evidence="6">
    <location>
        <begin position="1"/>
        <end position="279"/>
    </location>
</feature>
<keyword evidence="5" id="KW-0949">S-adenosyl-L-methionine</keyword>
<dbReference type="Gene3D" id="3.40.50.150">
    <property type="entry name" value="Vaccinia Virus protein VP39"/>
    <property type="match status" value="1"/>
</dbReference>
<keyword evidence="8" id="KW-1185">Reference proteome</keyword>
<dbReference type="GO" id="GO:0008983">
    <property type="term" value="F:protein-glutamate O-methyltransferase activity"/>
    <property type="evidence" value="ECO:0007669"/>
    <property type="project" value="UniProtKB-EC"/>
</dbReference>
<dbReference type="EC" id="2.1.1.80" evidence="2"/>
<dbReference type="InterPro" id="IPR026024">
    <property type="entry name" value="Chemotaxis_MeTrfase_CheR"/>
</dbReference>
<dbReference type="InterPro" id="IPR022641">
    <property type="entry name" value="CheR_N"/>
</dbReference>
<dbReference type="PRINTS" id="PR00996">
    <property type="entry name" value="CHERMTFRASE"/>
</dbReference>
<sequence length="279" mass="32728">METVEKLRTEDYKAIREFVYEKSGLFFSDAKLYFIENRVSKRLIAHKMTRYGDYLRYIKNPTNERELRHLFDAVTTNETSFYRNPPQVDAFADHILPKVVESIRARGQRTLKIWSAACSSGEEPYTLAMILLEKKDLLRGLMPRIYGCDISEEVLAKARQATYAPYTMRNLSDSFKKNYFEPNGKEFTVSRAARTLVTLSHFNLVDYKNYSKFRGMDIIFCRNVLIYFDTKVKRKIISGFHDNLNTNSYLLIGHSESLHNINRDFKLEHFSRALAYLKS</sequence>
<dbReference type="PROSITE" id="PS50123">
    <property type="entry name" value="CHER"/>
    <property type="match status" value="1"/>
</dbReference>
<evidence type="ECO:0000313" key="7">
    <source>
        <dbReference type="EMBL" id="MBO1318826.1"/>
    </source>
</evidence>
<dbReference type="SUPFAM" id="SSF53335">
    <property type="entry name" value="S-adenosyl-L-methionine-dependent methyltransferases"/>
    <property type="match status" value="1"/>
</dbReference>
<dbReference type="SMART" id="SM00138">
    <property type="entry name" value="MeTrc"/>
    <property type="match status" value="1"/>
</dbReference>
<gene>
    <name evidence="7" type="ORF">J3U88_10160</name>
</gene>
<dbReference type="InterPro" id="IPR036804">
    <property type="entry name" value="CheR_N_sf"/>
</dbReference>
<dbReference type="PIRSF" id="PIRSF000410">
    <property type="entry name" value="CheR"/>
    <property type="match status" value="1"/>
</dbReference>
<dbReference type="InterPro" id="IPR029063">
    <property type="entry name" value="SAM-dependent_MTases_sf"/>
</dbReference>
<evidence type="ECO:0000256" key="2">
    <source>
        <dbReference type="ARBA" id="ARBA00012534"/>
    </source>
</evidence>
<dbReference type="GO" id="GO:0032259">
    <property type="term" value="P:methylation"/>
    <property type="evidence" value="ECO:0007669"/>
    <property type="project" value="UniProtKB-KW"/>
</dbReference>
<dbReference type="InterPro" id="IPR022642">
    <property type="entry name" value="CheR_C"/>
</dbReference>
<evidence type="ECO:0000256" key="1">
    <source>
        <dbReference type="ARBA" id="ARBA00001541"/>
    </source>
</evidence>
<keyword evidence="4" id="KW-0808">Transferase</keyword>
<evidence type="ECO:0000313" key="8">
    <source>
        <dbReference type="Proteomes" id="UP000664417"/>
    </source>
</evidence>
<dbReference type="EMBL" id="JAFREP010000007">
    <property type="protein sequence ID" value="MBO1318826.1"/>
    <property type="molecule type" value="Genomic_DNA"/>
</dbReference>
<dbReference type="PANTHER" id="PTHR24422">
    <property type="entry name" value="CHEMOTAXIS PROTEIN METHYLTRANSFERASE"/>
    <property type="match status" value="1"/>
</dbReference>
<keyword evidence="3" id="KW-0489">Methyltransferase</keyword>
<evidence type="ECO:0000256" key="5">
    <source>
        <dbReference type="ARBA" id="ARBA00022691"/>
    </source>
</evidence>
<evidence type="ECO:0000256" key="3">
    <source>
        <dbReference type="ARBA" id="ARBA00022603"/>
    </source>
</evidence>
<dbReference type="Proteomes" id="UP000664417">
    <property type="component" value="Unassembled WGS sequence"/>
</dbReference>
<dbReference type="InterPro" id="IPR000780">
    <property type="entry name" value="CheR_MeTrfase"/>
</dbReference>
<dbReference type="SUPFAM" id="SSF47757">
    <property type="entry name" value="Chemotaxis receptor methyltransferase CheR, N-terminal domain"/>
    <property type="match status" value="1"/>
</dbReference>
<reference evidence="7" key="1">
    <citation type="submission" date="2021-03" db="EMBL/GenBank/DDBJ databases">
        <authorList>
            <person name="Wang G."/>
        </authorList>
    </citation>
    <scope>NUCLEOTIDE SEQUENCE</scope>
    <source>
        <strain evidence="7">KCTC 12899</strain>
    </source>
</reference>
<accession>A0A8J7Q686</accession>
<comment type="catalytic activity">
    <reaction evidence="1">
        <text>L-glutamyl-[protein] + S-adenosyl-L-methionine = [protein]-L-glutamate 5-O-methyl ester + S-adenosyl-L-homocysteine</text>
        <dbReference type="Rhea" id="RHEA:24452"/>
        <dbReference type="Rhea" id="RHEA-COMP:10208"/>
        <dbReference type="Rhea" id="RHEA-COMP:10311"/>
        <dbReference type="ChEBI" id="CHEBI:29973"/>
        <dbReference type="ChEBI" id="CHEBI:57856"/>
        <dbReference type="ChEBI" id="CHEBI:59789"/>
        <dbReference type="ChEBI" id="CHEBI:82795"/>
        <dbReference type="EC" id="2.1.1.80"/>
    </reaction>
</comment>
<dbReference type="Gene3D" id="1.10.155.10">
    <property type="entry name" value="Chemotaxis receptor methyltransferase CheR, N-terminal domain"/>
    <property type="match status" value="1"/>
</dbReference>
<proteinExistence type="predicted"/>
<comment type="caution">
    <text evidence="7">The sequence shown here is derived from an EMBL/GenBank/DDBJ whole genome shotgun (WGS) entry which is preliminary data.</text>
</comment>
<evidence type="ECO:0000259" key="6">
    <source>
        <dbReference type="PROSITE" id="PS50123"/>
    </source>
</evidence>
<dbReference type="RefSeq" id="WP_207858608.1">
    <property type="nucleotide sequence ID" value="NZ_JAFREP010000007.1"/>
</dbReference>
<name>A0A8J7Q686_9BACT</name>
<organism evidence="7 8">
    <name type="scientific">Acanthopleuribacter pedis</name>
    <dbReference type="NCBI Taxonomy" id="442870"/>
    <lineage>
        <taxon>Bacteria</taxon>
        <taxon>Pseudomonadati</taxon>
        <taxon>Acidobacteriota</taxon>
        <taxon>Holophagae</taxon>
        <taxon>Acanthopleuribacterales</taxon>
        <taxon>Acanthopleuribacteraceae</taxon>
        <taxon>Acanthopleuribacter</taxon>
    </lineage>
</organism>
<evidence type="ECO:0000256" key="4">
    <source>
        <dbReference type="ARBA" id="ARBA00022679"/>
    </source>
</evidence>
<dbReference type="Pfam" id="PF01739">
    <property type="entry name" value="CheR"/>
    <property type="match status" value="1"/>
</dbReference>